<keyword evidence="9" id="KW-0032">Aminotransferase</keyword>
<dbReference type="InterPro" id="IPR036038">
    <property type="entry name" value="Aminotransferase-like"/>
</dbReference>
<evidence type="ECO:0000256" key="5">
    <source>
        <dbReference type="ARBA" id="ARBA00013053"/>
    </source>
</evidence>
<dbReference type="EMBL" id="AP027080">
    <property type="protein sequence ID" value="BDU73756.1"/>
    <property type="molecule type" value="Genomic_DNA"/>
</dbReference>
<dbReference type="InterPro" id="IPR043132">
    <property type="entry name" value="BCAT-like_C"/>
</dbReference>
<name>A0AA48GXM4_9BACT</name>
<evidence type="ECO:0000256" key="8">
    <source>
        <dbReference type="ARBA" id="ARBA00049229"/>
    </source>
</evidence>
<dbReference type="GO" id="GO:0004084">
    <property type="term" value="F:branched-chain-amino-acid transaminase activity"/>
    <property type="evidence" value="ECO:0007669"/>
    <property type="project" value="UniProtKB-EC"/>
</dbReference>
<evidence type="ECO:0000256" key="7">
    <source>
        <dbReference type="ARBA" id="ARBA00048798"/>
    </source>
</evidence>
<evidence type="ECO:0000256" key="1">
    <source>
        <dbReference type="ARBA" id="ARBA00004824"/>
    </source>
</evidence>
<keyword evidence="9" id="KW-0808">Transferase</keyword>
<comment type="catalytic activity">
    <reaction evidence="8">
        <text>L-leucine + 2-oxoglutarate = 4-methyl-2-oxopentanoate + L-glutamate</text>
        <dbReference type="Rhea" id="RHEA:18321"/>
        <dbReference type="ChEBI" id="CHEBI:16810"/>
        <dbReference type="ChEBI" id="CHEBI:17865"/>
        <dbReference type="ChEBI" id="CHEBI:29985"/>
        <dbReference type="ChEBI" id="CHEBI:57427"/>
        <dbReference type="EC" id="2.6.1.42"/>
    </reaction>
</comment>
<dbReference type="Gene3D" id="3.30.470.10">
    <property type="match status" value="1"/>
</dbReference>
<dbReference type="PANTHER" id="PTHR42743">
    <property type="entry name" value="AMINO-ACID AMINOTRANSFERASE"/>
    <property type="match status" value="1"/>
</dbReference>
<organism evidence="9 10">
    <name type="scientific">Mesoterricola silvestris</name>
    <dbReference type="NCBI Taxonomy" id="2927979"/>
    <lineage>
        <taxon>Bacteria</taxon>
        <taxon>Pseudomonadati</taxon>
        <taxon>Acidobacteriota</taxon>
        <taxon>Holophagae</taxon>
        <taxon>Holophagales</taxon>
        <taxon>Holophagaceae</taxon>
        <taxon>Mesoterricola</taxon>
    </lineage>
</organism>
<comment type="pathway">
    <text evidence="3">Amino-acid biosynthesis; L-leucine biosynthesis; L-leucine from 3-methyl-2-oxobutanoate: step 4/4.</text>
</comment>
<sequence>MLELVTDTNVDLAGSALRFGAGLFETIRVQGGRARWLPWHLERLAAGCAFLGLGAPPPDLEGRLELPPEGVLRLLAADGRLLAWTGPLEPAPPRGLRLGLSREILRHPGPLTRFKTTSYLENHLLQAEARARGLDEVLAPTPEGRLSDGGRSTLVAVLDGALLTPPLEDGALPGIGRRVLLEAGLVREAPLTWEDLARARALALVSALRGLRPVAEAGGRILAPDPAALRGAAEALSW</sequence>
<accession>A0AA48GXM4</accession>
<dbReference type="EC" id="2.6.1.42" evidence="5"/>
<dbReference type="InterPro" id="IPR043131">
    <property type="entry name" value="BCAT-like_N"/>
</dbReference>
<dbReference type="AlphaFoldDB" id="A0AA48GXM4"/>
<comment type="pathway">
    <text evidence="1">Amino-acid biosynthesis; L-isoleucine biosynthesis; L-isoleucine from 2-oxobutanoate: step 4/4.</text>
</comment>
<evidence type="ECO:0000256" key="2">
    <source>
        <dbReference type="ARBA" id="ARBA00004931"/>
    </source>
</evidence>
<dbReference type="PANTHER" id="PTHR42743:SF11">
    <property type="entry name" value="AMINODEOXYCHORISMATE LYASE"/>
    <property type="match status" value="1"/>
</dbReference>
<dbReference type="Gene3D" id="3.20.10.10">
    <property type="entry name" value="D-amino Acid Aminotransferase, subunit A, domain 2"/>
    <property type="match status" value="1"/>
</dbReference>
<comment type="similarity">
    <text evidence="4">Belongs to the class-IV pyridoxal-phosphate-dependent aminotransferase family.</text>
</comment>
<dbReference type="KEGG" id="msil:METEAL_29300"/>
<comment type="catalytic activity">
    <reaction evidence="7">
        <text>L-isoleucine + 2-oxoglutarate = (S)-3-methyl-2-oxopentanoate + L-glutamate</text>
        <dbReference type="Rhea" id="RHEA:24801"/>
        <dbReference type="ChEBI" id="CHEBI:16810"/>
        <dbReference type="ChEBI" id="CHEBI:29985"/>
        <dbReference type="ChEBI" id="CHEBI:35146"/>
        <dbReference type="ChEBI" id="CHEBI:58045"/>
        <dbReference type="EC" id="2.6.1.42"/>
    </reaction>
</comment>
<dbReference type="GO" id="GO:0046394">
    <property type="term" value="P:carboxylic acid biosynthetic process"/>
    <property type="evidence" value="ECO:0007669"/>
    <property type="project" value="UniProtKB-ARBA"/>
</dbReference>
<proteinExistence type="inferred from homology"/>
<dbReference type="InterPro" id="IPR001544">
    <property type="entry name" value="Aminotrans_IV"/>
</dbReference>
<dbReference type="Pfam" id="PF01063">
    <property type="entry name" value="Aminotran_4"/>
    <property type="match status" value="1"/>
</dbReference>
<evidence type="ECO:0000313" key="10">
    <source>
        <dbReference type="Proteomes" id="UP001238179"/>
    </source>
</evidence>
<dbReference type="Proteomes" id="UP001238179">
    <property type="component" value="Chromosome"/>
</dbReference>
<dbReference type="SUPFAM" id="SSF56752">
    <property type="entry name" value="D-aminoacid aminotransferase-like PLP-dependent enzymes"/>
    <property type="match status" value="1"/>
</dbReference>
<evidence type="ECO:0000313" key="9">
    <source>
        <dbReference type="EMBL" id="BDU73756.1"/>
    </source>
</evidence>
<protein>
    <recommendedName>
        <fullName evidence="5">branched-chain-amino-acid transaminase</fullName>
        <ecNumber evidence="5">2.6.1.42</ecNumber>
    </recommendedName>
</protein>
<reference evidence="10" key="1">
    <citation type="journal article" date="2023" name="Int. J. Syst. Evol. Microbiol.">
        <title>Mesoterricola silvestris gen. nov., sp. nov., Mesoterricola sediminis sp. nov., Geothrix oryzae sp. nov., Geothrix edaphica sp. nov., Geothrix rubra sp. nov., and Geothrix limicola sp. nov., six novel members of Acidobacteriota isolated from soils.</title>
        <authorList>
            <person name="Itoh H."/>
            <person name="Sugisawa Y."/>
            <person name="Mise K."/>
            <person name="Xu Z."/>
            <person name="Kuniyasu M."/>
            <person name="Ushijima N."/>
            <person name="Kawano K."/>
            <person name="Kobayashi E."/>
            <person name="Shiratori Y."/>
            <person name="Masuda Y."/>
            <person name="Senoo K."/>
        </authorList>
    </citation>
    <scope>NUCLEOTIDE SEQUENCE [LARGE SCALE GENOMIC DNA]</scope>
    <source>
        <strain evidence="10">W79</strain>
    </source>
</reference>
<comment type="pathway">
    <text evidence="2">Amino-acid biosynthesis; L-valine biosynthesis; L-valine from pyruvate: step 4/4.</text>
</comment>
<comment type="catalytic activity">
    <reaction evidence="6">
        <text>L-valine + 2-oxoglutarate = 3-methyl-2-oxobutanoate + L-glutamate</text>
        <dbReference type="Rhea" id="RHEA:24813"/>
        <dbReference type="ChEBI" id="CHEBI:11851"/>
        <dbReference type="ChEBI" id="CHEBI:16810"/>
        <dbReference type="ChEBI" id="CHEBI:29985"/>
        <dbReference type="ChEBI" id="CHEBI:57762"/>
        <dbReference type="EC" id="2.6.1.42"/>
    </reaction>
</comment>
<evidence type="ECO:0000256" key="6">
    <source>
        <dbReference type="ARBA" id="ARBA00048212"/>
    </source>
</evidence>
<evidence type="ECO:0000256" key="4">
    <source>
        <dbReference type="ARBA" id="ARBA00009320"/>
    </source>
</evidence>
<dbReference type="RefSeq" id="WP_316412425.1">
    <property type="nucleotide sequence ID" value="NZ_AP027080.1"/>
</dbReference>
<dbReference type="InterPro" id="IPR050571">
    <property type="entry name" value="Class-IV_PLP-Dep_Aminotrnsfr"/>
</dbReference>
<keyword evidence="10" id="KW-1185">Reference proteome</keyword>
<gene>
    <name evidence="9" type="ORF">METEAL_29300</name>
</gene>
<evidence type="ECO:0000256" key="3">
    <source>
        <dbReference type="ARBA" id="ARBA00005072"/>
    </source>
</evidence>